<dbReference type="KEGG" id="cre:CHLRE_01g052500v5"/>
<dbReference type="RefSeq" id="XP_042928902.1">
    <property type="nucleotide sequence ID" value="XM_043058988.1"/>
</dbReference>
<feature type="region of interest" description="Disordered" evidence="1">
    <location>
        <begin position="776"/>
        <end position="816"/>
    </location>
</feature>
<dbReference type="OrthoDB" id="548449at2759"/>
<protein>
    <submittedName>
        <fullName evidence="2">Uncharacterized protein</fullName>
    </submittedName>
</protein>
<organism evidence="2 3">
    <name type="scientific">Chlamydomonas reinhardtii</name>
    <name type="common">Chlamydomonas smithii</name>
    <dbReference type="NCBI Taxonomy" id="3055"/>
    <lineage>
        <taxon>Eukaryota</taxon>
        <taxon>Viridiplantae</taxon>
        <taxon>Chlorophyta</taxon>
        <taxon>core chlorophytes</taxon>
        <taxon>Chlorophyceae</taxon>
        <taxon>CS clade</taxon>
        <taxon>Chlamydomonadales</taxon>
        <taxon>Chlamydomonadaceae</taxon>
        <taxon>Chlamydomonas</taxon>
    </lineage>
</organism>
<feature type="region of interest" description="Disordered" evidence="1">
    <location>
        <begin position="461"/>
        <end position="484"/>
    </location>
</feature>
<dbReference type="Gramene" id="PNW88967">
    <property type="protein sequence ID" value="PNW88967"/>
    <property type="gene ID" value="CHLRE_01g052500v5"/>
</dbReference>
<dbReference type="AlphaFoldDB" id="A0A2K3E869"/>
<accession>A0A2K3E869</accession>
<name>A0A2K3E869_CHLRE</name>
<feature type="region of interest" description="Disordered" evidence="1">
    <location>
        <begin position="314"/>
        <end position="380"/>
    </location>
</feature>
<dbReference type="GeneID" id="66052173"/>
<dbReference type="InParanoid" id="A0A2K3E869"/>
<dbReference type="EMBL" id="CM008962">
    <property type="protein sequence ID" value="PNW88967.1"/>
    <property type="molecule type" value="Genomic_DNA"/>
</dbReference>
<feature type="compositionally biased region" description="Polar residues" evidence="1">
    <location>
        <begin position="354"/>
        <end position="365"/>
    </location>
</feature>
<proteinExistence type="predicted"/>
<feature type="compositionally biased region" description="Gly residues" evidence="1">
    <location>
        <begin position="471"/>
        <end position="482"/>
    </location>
</feature>
<gene>
    <name evidence="2" type="ORF">CHLRE_01g052500v5</name>
</gene>
<evidence type="ECO:0000313" key="3">
    <source>
        <dbReference type="Proteomes" id="UP000006906"/>
    </source>
</evidence>
<evidence type="ECO:0000313" key="2">
    <source>
        <dbReference type="EMBL" id="PNW88967.1"/>
    </source>
</evidence>
<reference evidence="2 3" key="1">
    <citation type="journal article" date="2007" name="Science">
        <title>The Chlamydomonas genome reveals the evolution of key animal and plant functions.</title>
        <authorList>
            <person name="Merchant S.S."/>
            <person name="Prochnik S.E."/>
            <person name="Vallon O."/>
            <person name="Harris E.H."/>
            <person name="Karpowicz S.J."/>
            <person name="Witman G.B."/>
            <person name="Terry A."/>
            <person name="Salamov A."/>
            <person name="Fritz-Laylin L.K."/>
            <person name="Marechal-Drouard L."/>
            <person name="Marshall W.F."/>
            <person name="Qu L.H."/>
            <person name="Nelson D.R."/>
            <person name="Sanderfoot A.A."/>
            <person name="Spalding M.H."/>
            <person name="Kapitonov V.V."/>
            <person name="Ren Q."/>
            <person name="Ferris P."/>
            <person name="Lindquist E."/>
            <person name="Shapiro H."/>
            <person name="Lucas S.M."/>
            <person name="Grimwood J."/>
            <person name="Schmutz J."/>
            <person name="Cardol P."/>
            <person name="Cerutti H."/>
            <person name="Chanfreau G."/>
            <person name="Chen C.L."/>
            <person name="Cognat V."/>
            <person name="Croft M.T."/>
            <person name="Dent R."/>
            <person name="Dutcher S."/>
            <person name="Fernandez E."/>
            <person name="Fukuzawa H."/>
            <person name="Gonzalez-Ballester D."/>
            <person name="Gonzalez-Halphen D."/>
            <person name="Hallmann A."/>
            <person name="Hanikenne M."/>
            <person name="Hippler M."/>
            <person name="Inwood W."/>
            <person name="Jabbari K."/>
            <person name="Kalanon M."/>
            <person name="Kuras R."/>
            <person name="Lefebvre P.A."/>
            <person name="Lemaire S.D."/>
            <person name="Lobanov A.V."/>
            <person name="Lohr M."/>
            <person name="Manuell A."/>
            <person name="Meier I."/>
            <person name="Mets L."/>
            <person name="Mittag M."/>
            <person name="Mittelmeier T."/>
            <person name="Moroney J.V."/>
            <person name="Moseley J."/>
            <person name="Napoli C."/>
            <person name="Nedelcu A.M."/>
            <person name="Niyogi K."/>
            <person name="Novoselov S.V."/>
            <person name="Paulsen I.T."/>
            <person name="Pazour G."/>
            <person name="Purton S."/>
            <person name="Ral J.P."/>
            <person name="Riano-Pachon D.M."/>
            <person name="Riekhof W."/>
            <person name="Rymarquis L."/>
            <person name="Schroda M."/>
            <person name="Stern D."/>
            <person name="Umen J."/>
            <person name="Willows R."/>
            <person name="Wilson N."/>
            <person name="Zimmer S.L."/>
            <person name="Allmer J."/>
            <person name="Balk J."/>
            <person name="Bisova K."/>
            <person name="Chen C.J."/>
            <person name="Elias M."/>
            <person name="Gendler K."/>
            <person name="Hauser C."/>
            <person name="Lamb M.R."/>
            <person name="Ledford H."/>
            <person name="Long J.C."/>
            <person name="Minagawa J."/>
            <person name="Page M.D."/>
            <person name="Pan J."/>
            <person name="Pootakham W."/>
            <person name="Roje S."/>
            <person name="Rose A."/>
            <person name="Stahlberg E."/>
            <person name="Terauchi A.M."/>
            <person name="Yang P."/>
            <person name="Ball S."/>
            <person name="Bowler C."/>
            <person name="Dieckmann C.L."/>
            <person name="Gladyshev V.N."/>
            <person name="Green P."/>
            <person name="Jorgensen R."/>
            <person name="Mayfield S."/>
            <person name="Mueller-Roeber B."/>
            <person name="Rajamani S."/>
            <person name="Sayre R.T."/>
            <person name="Brokstein P."/>
            <person name="Dubchak I."/>
            <person name="Goodstein D."/>
            <person name="Hornick L."/>
            <person name="Huang Y.W."/>
            <person name="Jhaveri J."/>
            <person name="Luo Y."/>
            <person name="Martinez D."/>
            <person name="Ngau W.C."/>
            <person name="Otillar B."/>
            <person name="Poliakov A."/>
            <person name="Porter A."/>
            <person name="Szajkowski L."/>
            <person name="Werner G."/>
            <person name="Zhou K."/>
            <person name="Grigoriev I.V."/>
            <person name="Rokhsar D.S."/>
            <person name="Grossman A.R."/>
        </authorList>
    </citation>
    <scope>NUCLEOTIDE SEQUENCE [LARGE SCALE GENOMIC DNA]</scope>
    <source>
        <strain evidence="3">CC-503</strain>
    </source>
</reference>
<sequence length="991" mass="100235">MGNDQSRQREAQKHSAEVRQAAAEVFAALAQALPRLSHIYAGAILESPELTYVEKLLFLLSCWDADVGRLRPEEVSVSALRRYVRMIREVARLRASPGAGGKRLARSSCLLASLHLLTADPRQRQLETLGLAPADRRSAADWRFLAGLGLVASRPGGFFVACPAARHTGLEAREARRWCSRAYLQAPAAAAAAAGAPGALAAPYLLPNTPYGLQSHSYGYHGGTGYANPYQPQQQQQSLCLLQGVEGAAGEGMAAARRSSMSSAGGGGGGGHADLAAALAAAVKRRAMGSLDLPPLPPSAHPLPGLTKYGVDGWSANGHGHHHHHGHSASLGEEEEEEGGEEQSEPGDHDAGSSVFSGAGPTQQHAFPPPLPTFPSFMHHALGPHEHQLHDDTATEDLASEDGAASSLGGGGGGGLGGGGGGLGGGGLGGGGHGRFMEKAAAGSATGAAAGAAAAGNVAPVGAPRQPMKGQGPGQGSGGGSGEESALLAVWCPDVAEAEAVIAREAILAAKQLEATMAARWRRPRPSHDLSGPAAAAYYAQYAAAGDDGATAAMVSMFDLHGGPGAAPLALIPPPLPQSLGTAAAVAAAADAWACPSPAAVAAADALAGGGGGGGAGGGGCQELWPPRPNAAAHCELAAAALAARQRLEQIVLRHYPAGRPRDRPFPALVAADPDMRPYDRAMAAWLWAALSRHLHFGAGVTRDTSPQMLRDLLQLVRLRDMWIRSHLAYLLYLPDLEAAYGPLLQRPYATAAATTTNGGGRAAGALRSVSSASSSIAGSFPPPTTRPHASSLSAAGPAPHPTAGHGSYGSSPAKGSTFSGNGGGGGLAAAALASSSAPYGLPAAAQRRLAAAWEALLHAEAASHVLGWLAGARAKRLPYGQLRERLGAEMPGACNAYGGSEALAGSVLVRLLRDLLVRLPRPLEAELAGAYSSSGAGSGGGGGRRSVVGRAAAGGKGAAKGAMAEVGTDEMIVILCEDFLAFQTDGYAGR</sequence>
<keyword evidence="3" id="KW-1185">Reference proteome</keyword>
<feature type="compositionally biased region" description="Low complexity" evidence="1">
    <location>
        <begin position="795"/>
        <end position="806"/>
    </location>
</feature>
<dbReference type="Proteomes" id="UP000006906">
    <property type="component" value="Chromosome 1"/>
</dbReference>
<evidence type="ECO:0000256" key="1">
    <source>
        <dbReference type="SAM" id="MobiDB-lite"/>
    </source>
</evidence>
<feature type="compositionally biased region" description="Acidic residues" evidence="1">
    <location>
        <begin position="332"/>
        <end position="345"/>
    </location>
</feature>